<comment type="caution">
    <text evidence="1">The sequence shown here is derived from an EMBL/GenBank/DDBJ whole genome shotgun (WGS) entry which is preliminary data.</text>
</comment>
<feature type="non-terminal residue" evidence="1">
    <location>
        <position position="430"/>
    </location>
</feature>
<organism evidence="1 2">
    <name type="scientific">Coemansia helicoidea</name>
    <dbReference type="NCBI Taxonomy" id="1286919"/>
    <lineage>
        <taxon>Eukaryota</taxon>
        <taxon>Fungi</taxon>
        <taxon>Fungi incertae sedis</taxon>
        <taxon>Zoopagomycota</taxon>
        <taxon>Kickxellomycotina</taxon>
        <taxon>Kickxellomycetes</taxon>
        <taxon>Kickxellales</taxon>
        <taxon>Kickxellaceae</taxon>
        <taxon>Coemansia</taxon>
    </lineage>
</organism>
<name>A0ACC1KQL7_9FUNG</name>
<accession>A0ACC1KQL7</accession>
<feature type="non-terminal residue" evidence="1">
    <location>
        <position position="1"/>
    </location>
</feature>
<gene>
    <name evidence="1" type="ORF">H4R21_005827</name>
</gene>
<dbReference type="Proteomes" id="UP001140087">
    <property type="component" value="Unassembled WGS sequence"/>
</dbReference>
<protein>
    <submittedName>
        <fullName evidence="1">Uncharacterized protein</fullName>
    </submittedName>
</protein>
<evidence type="ECO:0000313" key="1">
    <source>
        <dbReference type="EMBL" id="KAJ2793604.1"/>
    </source>
</evidence>
<keyword evidence="2" id="KW-1185">Reference proteome</keyword>
<dbReference type="EMBL" id="JANBUN010002815">
    <property type="protein sequence ID" value="KAJ2793604.1"/>
    <property type="molecule type" value="Genomic_DNA"/>
</dbReference>
<proteinExistence type="predicted"/>
<evidence type="ECO:0000313" key="2">
    <source>
        <dbReference type="Proteomes" id="UP001140087"/>
    </source>
</evidence>
<sequence length="430" mass="45062">RGGLWAFGRGQGAAAAHARRPAPVRACAHPPGPGRRVRRAAPRAAAPARQCPARPAGGGVARRCGAVPRPVQQRRGRVCSPPGRGLAVPGCDDHAVPRADDARSASAVRRPHQAAAARPGRAPVSGALVWLRPHPRGAAGPGRRRGPRQSSRRAICSPRGIRGAASGAAKQPTGSRGLGRHWRAGRGHRAAQRDDRVAAAAPGAVQAAGDPGAAGRAAARAAGHGQDDAGAGGGVGSVGQLSGGGDPRPGQGRGRRVRKGAGGGVCGGAARPKHPVSRRDRGDLWRARAGRGDRAEARVAAVSRDGRHPQRRPHGHPRRDQRARHGRPGHSARRPPGHRHPHPAPRRGRPPGHPPPVHPPSAHRRRRRRARLAGPPQPERRRDQGRRARRLLRGHPARLADPDQARLCSGCGGRHLLRQHGGYISPHSAM</sequence>
<reference evidence="1" key="1">
    <citation type="submission" date="2022-07" db="EMBL/GenBank/DDBJ databases">
        <title>Phylogenomic reconstructions and comparative analyses of Kickxellomycotina fungi.</title>
        <authorList>
            <person name="Reynolds N.K."/>
            <person name="Stajich J.E."/>
            <person name="Barry K."/>
            <person name="Grigoriev I.V."/>
            <person name="Crous P."/>
            <person name="Smith M.E."/>
        </authorList>
    </citation>
    <scope>NUCLEOTIDE SEQUENCE</scope>
    <source>
        <strain evidence="1">BCRC 34780</strain>
    </source>
</reference>